<dbReference type="SMART" id="SM00408">
    <property type="entry name" value="IGc2"/>
    <property type="match status" value="5"/>
</dbReference>
<feature type="domain" description="Ig-like" evidence="2">
    <location>
        <begin position="307"/>
        <end position="394"/>
    </location>
</feature>
<dbReference type="PANTHER" id="PTHR47633:SF4">
    <property type="entry name" value="MYOPALLADIN ISOFORM X1"/>
    <property type="match status" value="1"/>
</dbReference>
<dbReference type="PROSITE" id="PS50835">
    <property type="entry name" value="IG_LIKE"/>
    <property type="match status" value="5"/>
</dbReference>
<dbReference type="InterPro" id="IPR003599">
    <property type="entry name" value="Ig_sub"/>
</dbReference>
<dbReference type="Ensembl" id="ENSOABT00000051590.2">
    <property type="protein sequence ID" value="ENSOABP00000050309.2"/>
    <property type="gene ID" value="ENSOABG00000022416.2"/>
</dbReference>
<accession>A0A668VHV1</accession>
<feature type="domain" description="Ig-like" evidence="2">
    <location>
        <begin position="6"/>
        <end position="94"/>
    </location>
</feature>
<feature type="domain" description="Ig-like" evidence="2">
    <location>
        <begin position="398"/>
        <end position="487"/>
    </location>
</feature>
<dbReference type="GO" id="GO:0003007">
    <property type="term" value="P:heart morphogenesis"/>
    <property type="evidence" value="ECO:0007669"/>
    <property type="project" value="UniProtKB-ARBA"/>
</dbReference>
<dbReference type="SMART" id="SM00409">
    <property type="entry name" value="IG"/>
    <property type="match status" value="5"/>
</dbReference>
<organism evidence="3 4">
    <name type="scientific">Oreochromis aureus</name>
    <name type="common">Israeli tilapia</name>
    <name type="synonym">Chromis aureus</name>
    <dbReference type="NCBI Taxonomy" id="47969"/>
    <lineage>
        <taxon>Eukaryota</taxon>
        <taxon>Metazoa</taxon>
        <taxon>Chordata</taxon>
        <taxon>Craniata</taxon>
        <taxon>Vertebrata</taxon>
        <taxon>Euteleostomi</taxon>
        <taxon>Actinopterygii</taxon>
        <taxon>Neopterygii</taxon>
        <taxon>Teleostei</taxon>
        <taxon>Neoteleostei</taxon>
        <taxon>Acanthomorphata</taxon>
        <taxon>Ovalentaria</taxon>
        <taxon>Cichlomorphae</taxon>
        <taxon>Cichliformes</taxon>
        <taxon>Cichlidae</taxon>
        <taxon>African cichlids</taxon>
        <taxon>Pseudocrenilabrinae</taxon>
        <taxon>Oreochromini</taxon>
        <taxon>Oreochromis</taxon>
    </lineage>
</organism>
<gene>
    <name evidence="3" type="primary">BBX</name>
</gene>
<feature type="domain" description="Ig-like" evidence="2">
    <location>
        <begin position="102"/>
        <end position="190"/>
    </location>
</feature>
<evidence type="ECO:0000256" key="1">
    <source>
        <dbReference type="ARBA" id="ARBA00023319"/>
    </source>
</evidence>
<dbReference type="InterPro" id="IPR007110">
    <property type="entry name" value="Ig-like_dom"/>
</dbReference>
<dbReference type="Proteomes" id="UP000472276">
    <property type="component" value="Unassembled WGS sequence"/>
</dbReference>
<dbReference type="InterPro" id="IPR036179">
    <property type="entry name" value="Ig-like_dom_sf"/>
</dbReference>
<reference evidence="3" key="1">
    <citation type="submission" date="2025-08" db="UniProtKB">
        <authorList>
            <consortium name="Ensembl"/>
        </authorList>
    </citation>
    <scope>IDENTIFICATION</scope>
</reference>
<dbReference type="FunFam" id="2.60.40.10:FF:000022">
    <property type="entry name" value="Cardiac titin"/>
    <property type="match status" value="4"/>
</dbReference>
<keyword evidence="1" id="KW-0393">Immunoglobulin domain</keyword>
<dbReference type="FunFam" id="2.60.40.10:FF:000107">
    <property type="entry name" value="Myosin, light chain kinase a"/>
    <property type="match status" value="1"/>
</dbReference>
<protein>
    <recommendedName>
        <fullName evidence="2">Ig-like domain-containing protein</fullName>
    </recommendedName>
</protein>
<dbReference type="Pfam" id="PF07679">
    <property type="entry name" value="I-set"/>
    <property type="match status" value="5"/>
</dbReference>
<sequence>MFSEPPYFTESLEPMEVTAGDAVCLKCQVAGTPEIKVSWFKADGKVRSSPTCKLEYTKGVACLKLSKATKSDIGEYTCKAENRIGSASSSCRLNVLEAKTPPSFPKKITSLQQTEGQPVRFECRVAGSLPIEVSWLKDGKPLSQGEEFSMLYDDNTAVLQINNSEMRHSGEYTCVATNSVGSASCRAKLTLQGVICSFIFLSLIHHPAEPRYPPVFDRKLSLQEVTVGDSIELECHMTGSAPIKVTWSKDHKDIRSGGNYKISCVDNTPHLTILKADKSDTGRYFCHASNDMGKDSCSSDITRKNPPVFTKKPSEHIEDMEGKLVKIEGRVSGSQPMSVSWFKDDTEIQSSDKYDISFKSNVAVLCIKNSQVNDSGRYSCQASNEAGKASCDVTAKKPPVFDVPLKPATVDEGEKLILRCHVCGSSPLKIQWMKDRKELTPSSSTRISFSDGTACLEISTVSKLNAGDYLCKATNEAGSEFCKAKVTVKGKKKKKKRLNQISPENCTLRFCLFVIVFISQKLKNSDCCCF</sequence>
<feature type="domain" description="Ig-like" evidence="2">
    <location>
        <begin position="213"/>
        <end position="302"/>
    </location>
</feature>
<proteinExistence type="predicted"/>
<dbReference type="OMA" id="KCKVAGQ"/>
<dbReference type="Gene3D" id="2.60.40.10">
    <property type="entry name" value="Immunoglobulins"/>
    <property type="match status" value="5"/>
</dbReference>
<dbReference type="InterPro" id="IPR013783">
    <property type="entry name" value="Ig-like_fold"/>
</dbReference>
<evidence type="ECO:0000313" key="3">
    <source>
        <dbReference type="Ensembl" id="ENSOABP00000050309.2"/>
    </source>
</evidence>
<dbReference type="GO" id="GO:0055013">
    <property type="term" value="P:cardiac muscle cell development"/>
    <property type="evidence" value="ECO:0007669"/>
    <property type="project" value="UniProtKB-ARBA"/>
</dbReference>
<keyword evidence="4" id="KW-1185">Reference proteome</keyword>
<dbReference type="InterPro" id="IPR013098">
    <property type="entry name" value="Ig_I-set"/>
</dbReference>
<reference evidence="3" key="2">
    <citation type="submission" date="2025-09" db="UniProtKB">
        <authorList>
            <consortium name="Ensembl"/>
        </authorList>
    </citation>
    <scope>IDENTIFICATION</scope>
</reference>
<name>A0A668VHV1_OREAU</name>
<dbReference type="PANTHER" id="PTHR47633">
    <property type="entry name" value="IMMUNOGLOBULIN"/>
    <property type="match status" value="1"/>
</dbReference>
<evidence type="ECO:0000259" key="2">
    <source>
        <dbReference type="PROSITE" id="PS50835"/>
    </source>
</evidence>
<evidence type="ECO:0000313" key="4">
    <source>
        <dbReference type="Proteomes" id="UP000472276"/>
    </source>
</evidence>
<dbReference type="AlphaFoldDB" id="A0A668VHV1"/>
<dbReference type="InterPro" id="IPR003598">
    <property type="entry name" value="Ig_sub2"/>
</dbReference>
<dbReference type="SUPFAM" id="SSF48726">
    <property type="entry name" value="Immunoglobulin"/>
    <property type="match status" value="5"/>
</dbReference>